<reference evidence="2 3" key="1">
    <citation type="submission" date="2018-10" db="EMBL/GenBank/DDBJ databases">
        <title>Genomic Encyclopedia of Type Strains, Phase IV (KMG-IV): sequencing the most valuable type-strain genomes for metagenomic binning, comparative biology and taxonomic classification.</title>
        <authorList>
            <person name="Goeker M."/>
        </authorList>
    </citation>
    <scope>NUCLEOTIDE SEQUENCE [LARGE SCALE GENOMIC DNA]</scope>
    <source>
        <strain evidence="2 3">DSM 22008</strain>
    </source>
</reference>
<proteinExistence type="predicted"/>
<feature type="domain" description="Zinc finger CHCC-type" evidence="1">
    <location>
        <begin position="15"/>
        <end position="50"/>
    </location>
</feature>
<keyword evidence="3" id="KW-1185">Reference proteome</keyword>
<organism evidence="2 3">
    <name type="scientific">Litorimonas taeanensis</name>
    <dbReference type="NCBI Taxonomy" id="568099"/>
    <lineage>
        <taxon>Bacteria</taxon>
        <taxon>Pseudomonadati</taxon>
        <taxon>Pseudomonadota</taxon>
        <taxon>Alphaproteobacteria</taxon>
        <taxon>Maricaulales</taxon>
        <taxon>Robiginitomaculaceae</taxon>
    </lineage>
</organism>
<dbReference type="OrthoDB" id="7391570at2"/>
<evidence type="ECO:0000313" key="3">
    <source>
        <dbReference type="Proteomes" id="UP000282211"/>
    </source>
</evidence>
<evidence type="ECO:0000313" key="2">
    <source>
        <dbReference type="EMBL" id="RKQ69753.1"/>
    </source>
</evidence>
<accession>A0A420WFJ9</accession>
<dbReference type="Gene3D" id="2.60.260.40">
    <property type="entry name" value="q5lls5 like domains"/>
    <property type="match status" value="1"/>
</dbReference>
<dbReference type="InterPro" id="IPR019401">
    <property type="entry name" value="Znf_CHCC"/>
</dbReference>
<sequence>MANSNQNEVIIVSQTRIACDGGGGALGHPKVWLDMGQDNTVRCKYCDRVFALDPNAVTVAH</sequence>
<name>A0A420WFJ9_9PROT</name>
<dbReference type="AlphaFoldDB" id="A0A420WFJ9"/>
<dbReference type="EMBL" id="RBII01000002">
    <property type="protein sequence ID" value="RKQ69753.1"/>
    <property type="molecule type" value="Genomic_DNA"/>
</dbReference>
<protein>
    <submittedName>
        <fullName evidence="2">Putative Zn-finger protein</fullName>
    </submittedName>
</protein>
<comment type="caution">
    <text evidence="2">The sequence shown here is derived from an EMBL/GenBank/DDBJ whole genome shotgun (WGS) entry which is preliminary data.</text>
</comment>
<dbReference type="InParanoid" id="A0A420WFJ9"/>
<gene>
    <name evidence="2" type="ORF">DES40_2562</name>
</gene>
<dbReference type="Proteomes" id="UP000282211">
    <property type="component" value="Unassembled WGS sequence"/>
</dbReference>
<dbReference type="RefSeq" id="WP_121102733.1">
    <property type="nucleotide sequence ID" value="NZ_RBII01000002.1"/>
</dbReference>
<dbReference type="Pfam" id="PF10276">
    <property type="entry name" value="zf-CHCC"/>
    <property type="match status" value="1"/>
</dbReference>
<evidence type="ECO:0000259" key="1">
    <source>
        <dbReference type="Pfam" id="PF10276"/>
    </source>
</evidence>